<organism evidence="4 5">
    <name type="scientific">Cladonia borealis</name>
    <dbReference type="NCBI Taxonomy" id="184061"/>
    <lineage>
        <taxon>Eukaryota</taxon>
        <taxon>Fungi</taxon>
        <taxon>Dikarya</taxon>
        <taxon>Ascomycota</taxon>
        <taxon>Pezizomycotina</taxon>
        <taxon>Lecanoromycetes</taxon>
        <taxon>OSLEUM clade</taxon>
        <taxon>Lecanoromycetidae</taxon>
        <taxon>Lecanorales</taxon>
        <taxon>Lecanorineae</taxon>
        <taxon>Cladoniaceae</taxon>
        <taxon>Cladonia</taxon>
    </lineage>
</organism>
<dbReference type="SUPFAM" id="SSF48452">
    <property type="entry name" value="TPR-like"/>
    <property type="match status" value="1"/>
</dbReference>
<proteinExistence type="predicted"/>
<dbReference type="InterPro" id="IPR027417">
    <property type="entry name" value="P-loop_NTPase"/>
</dbReference>
<dbReference type="InterPro" id="IPR011990">
    <property type="entry name" value="TPR-like_helical_dom_sf"/>
</dbReference>
<evidence type="ECO:0000313" key="5">
    <source>
        <dbReference type="Proteomes" id="UP001166286"/>
    </source>
</evidence>
<dbReference type="InterPro" id="IPR056681">
    <property type="entry name" value="DUF7779"/>
</dbReference>
<dbReference type="PANTHER" id="PTHR35205">
    <property type="entry name" value="NB-ARC AND TPR DOMAIN PROTEIN"/>
    <property type="match status" value="1"/>
</dbReference>
<dbReference type="Proteomes" id="UP001166286">
    <property type="component" value="Unassembled WGS sequence"/>
</dbReference>
<feature type="domain" description="NB-ARC" evidence="2">
    <location>
        <begin position="282"/>
        <end position="421"/>
    </location>
</feature>
<dbReference type="Pfam" id="PF00931">
    <property type="entry name" value="NB-ARC"/>
    <property type="match status" value="1"/>
</dbReference>
<dbReference type="EMBL" id="JAFEKC020000024">
    <property type="protein sequence ID" value="KAK0507197.1"/>
    <property type="molecule type" value="Genomic_DNA"/>
</dbReference>
<dbReference type="Pfam" id="PF25000">
    <property type="entry name" value="DUF7779"/>
    <property type="match status" value="1"/>
</dbReference>
<evidence type="ECO:0000259" key="2">
    <source>
        <dbReference type="Pfam" id="PF00931"/>
    </source>
</evidence>
<evidence type="ECO:0000256" key="1">
    <source>
        <dbReference type="SAM" id="MobiDB-lite"/>
    </source>
</evidence>
<name>A0AA39QQC0_9LECA</name>
<dbReference type="GO" id="GO:0043531">
    <property type="term" value="F:ADP binding"/>
    <property type="evidence" value="ECO:0007669"/>
    <property type="project" value="InterPro"/>
</dbReference>
<feature type="region of interest" description="Disordered" evidence="1">
    <location>
        <begin position="1"/>
        <end position="20"/>
    </location>
</feature>
<dbReference type="PANTHER" id="PTHR35205:SF1">
    <property type="entry name" value="ZU5 DOMAIN-CONTAINING PROTEIN"/>
    <property type="match status" value="1"/>
</dbReference>
<protein>
    <recommendedName>
        <fullName evidence="6">NB-ARC domain-containing protein</fullName>
    </recommendedName>
</protein>
<sequence length="960" mass="108577">MATTNMEKPLSDQWGDSVSSRCDTLEPDDLRQVSLFNTWEDVQEQVVRTQSDLLKESAIQECTMLISDLNQLWNFTDFLSNQIVPKLDMSIFRGLVVLSIKLCQDEECAIALMPRLLPSICHKVEILNRHCSDSSAMIPQAIEACSEVALTLLSLFTSLVKLMRMKRNGTLPGELDIHDAFLETNPDIVSLGLTSKTAWPLFESSFTSVTRTIDESISRIDKTSKNSKNTKRSDPWSDAPHLQLMAALSEQSFRSQPEEYADIPCIILPSIRTSRFFERTDVISKIEEHFSKVDTDRYFRSLVLYGIGGVGKSSIGLNYVEAKLRRGELDAIFWVHSEKPVTIRQSFTDIALRLKLPDARLKDHDENHALVLSWLQHTQCRWLIVYDNVESLDLLLEYWPTASRGQALIITRNHSFASKPADGGLEIKTWDAEMGSRVLLRLLATGFSVQLTDDEANSAHELLQKLSGHAQRPGKLYGMSGNSLIIALWNIAYKSLDPQSCAILGVLCFVAPDSVPQALFEPESDSSLPNSLAFCSDCLCLSETVENLLALALIKRDKNSRTLSVHRLVQTSFKHSMTREQRQQSFNDATILVSLAFPRRDSASAQLYLMWTRCALYLEHVISLKNCFREEKKASPSFTALKAYCELSNACQRYLLEINAYTELEDLIEVNTLAFSTLAQEDQTIGIQGSLTSHRGQLLVRLGKASEGVEWLKKSYNVRTRDIPFNRRESAWAAENAGNGIATINSFSDAIKWHELARYHWLEWSKTNSPDKGVWPAVLKKSMGTTLLWAGERERARDVLTQAMQQIDSTEPYNWAMAAYTHFALGTSDRHDRNLDSAEAHFMEAQNLWLKGDQLRTDPFNAACMYRMGCVALDQGKLEAAIKHLQDAMVLTSMRKDSMKAEHARCVFKLSEALQQEPREEEEAAMLHQEAEHLLQQLSPDMKEPGLERSYDALVNILWR</sequence>
<dbReference type="Gene3D" id="1.25.40.10">
    <property type="entry name" value="Tetratricopeptide repeat domain"/>
    <property type="match status" value="1"/>
</dbReference>
<evidence type="ECO:0000313" key="4">
    <source>
        <dbReference type="EMBL" id="KAK0507197.1"/>
    </source>
</evidence>
<feature type="domain" description="DUF7779" evidence="3">
    <location>
        <begin position="492"/>
        <end position="581"/>
    </location>
</feature>
<accession>A0AA39QQC0</accession>
<keyword evidence="5" id="KW-1185">Reference proteome</keyword>
<dbReference type="Gene3D" id="3.40.50.300">
    <property type="entry name" value="P-loop containing nucleotide triphosphate hydrolases"/>
    <property type="match status" value="1"/>
</dbReference>
<reference evidence="4" key="1">
    <citation type="submission" date="2023-03" db="EMBL/GenBank/DDBJ databases">
        <title>Complete genome of Cladonia borealis.</title>
        <authorList>
            <person name="Park H."/>
        </authorList>
    </citation>
    <scope>NUCLEOTIDE SEQUENCE</scope>
    <source>
        <strain evidence="4">ANT050790</strain>
    </source>
</reference>
<dbReference type="AlphaFoldDB" id="A0AA39QQC0"/>
<dbReference type="InterPro" id="IPR002182">
    <property type="entry name" value="NB-ARC"/>
</dbReference>
<comment type="caution">
    <text evidence="4">The sequence shown here is derived from an EMBL/GenBank/DDBJ whole genome shotgun (WGS) entry which is preliminary data.</text>
</comment>
<gene>
    <name evidence="4" type="ORF">JMJ35_010235</name>
</gene>
<evidence type="ECO:0008006" key="6">
    <source>
        <dbReference type="Google" id="ProtNLM"/>
    </source>
</evidence>
<dbReference type="SUPFAM" id="SSF52540">
    <property type="entry name" value="P-loop containing nucleoside triphosphate hydrolases"/>
    <property type="match status" value="1"/>
</dbReference>
<evidence type="ECO:0000259" key="3">
    <source>
        <dbReference type="Pfam" id="PF25000"/>
    </source>
</evidence>